<dbReference type="OrthoDB" id="5105562at2"/>
<proteinExistence type="predicted"/>
<feature type="chain" id="PRO_5022011062" evidence="3">
    <location>
        <begin position="24"/>
        <end position="677"/>
    </location>
</feature>
<dbReference type="InterPro" id="IPR007621">
    <property type="entry name" value="TPM_dom"/>
</dbReference>
<protein>
    <submittedName>
        <fullName evidence="5">TLP18.3/Psb32/MOLO-1 phosphatase superfamily protein</fullName>
    </submittedName>
</protein>
<feature type="signal peptide" evidence="3">
    <location>
        <begin position="1"/>
        <end position="23"/>
    </location>
</feature>
<gene>
    <name evidence="5" type="ORF">FHU33_4498</name>
</gene>
<keyword evidence="1" id="KW-0175">Coiled coil</keyword>
<dbReference type="Gene3D" id="3.10.310.50">
    <property type="match status" value="1"/>
</dbReference>
<dbReference type="Proteomes" id="UP000319865">
    <property type="component" value="Unassembled WGS sequence"/>
</dbReference>
<dbReference type="RefSeq" id="WP_142027740.1">
    <property type="nucleotide sequence ID" value="NZ_VFQE01000002.1"/>
</dbReference>
<evidence type="ECO:0000259" key="4">
    <source>
        <dbReference type="Pfam" id="PF04536"/>
    </source>
</evidence>
<accession>A0A543P185</accession>
<keyword evidence="3" id="KW-0732">Signal</keyword>
<evidence type="ECO:0000256" key="2">
    <source>
        <dbReference type="SAM" id="MobiDB-lite"/>
    </source>
</evidence>
<name>A0A543P185_9ACTN</name>
<evidence type="ECO:0000256" key="1">
    <source>
        <dbReference type="SAM" id="Coils"/>
    </source>
</evidence>
<dbReference type="EMBL" id="VFQE01000002">
    <property type="protein sequence ID" value="TQN37831.1"/>
    <property type="molecule type" value="Genomic_DNA"/>
</dbReference>
<dbReference type="Pfam" id="PF04536">
    <property type="entry name" value="TPM_phosphatase"/>
    <property type="match status" value="1"/>
</dbReference>
<reference evidence="5 6" key="1">
    <citation type="submission" date="2019-06" db="EMBL/GenBank/DDBJ databases">
        <title>Sequencing the genomes of 1000 actinobacteria strains.</title>
        <authorList>
            <person name="Klenk H.-P."/>
        </authorList>
    </citation>
    <scope>NUCLEOTIDE SEQUENCE [LARGE SCALE GENOMIC DNA]</scope>
    <source>
        <strain evidence="5 6">DSM 46837</strain>
    </source>
</reference>
<sequence>MRRLFVVLGVSALLVLSGGTALADPPFRLDEQVVDLVGALSGNESQVDDALEELRAEDGTQLFVVFVNSFDGSDGDEWADATAELSQLGGSDALLAVAVVDGAYGFKLPESSTLTDAEVAQVVEPAFREGDFAGGVAAFADLLGTDGSSGTVAGESGSEGSGGGGALLVVGGIAVVGGGVYLVSRSRRRAREGQPPPVTRLEGADPYEGTTTEQLQFRASSALLELDEAMKTSQLDLDFARSQYGEEAVAGFGTALATSRDELSRAFALRQQLDDDMGERGTGTDEPTTRQMLGEMLRLTEAAGARLDEQAAAFAELRDLEHTAPQVLDALSPRLAELRARIPQEEQRLAQLQQRFAASAVAAVADNVTEARARLAAAEQEVQEARTALTSDEPGTAVGDIRAAEDAVAQTATLLDAVGRLAADLDAAGGRVAAVRAETEKDLAEARSLIASGDSSGLRPQIARAEAALASADEALAGAQPDPLAALRQLEEADIALEQALVHARDAQTQVRRAAAALDQAVMTARSTIAAAADFISTRRGAVGPEARTRLAEAQRHLDVAVDMGRDDPVTALREAHQATTLAQSALDRAQDDVSSWSGGPGGFGGGYGGGYRRGGVDLGSLVLGGILLGGGRGGGYGGGFGGGGFGGGGFGGGGFGGGRSGGGSFGGGGRSGGGRF</sequence>
<organism evidence="5 6">
    <name type="scientific">Blastococcus colisei</name>
    <dbReference type="NCBI Taxonomy" id="1564162"/>
    <lineage>
        <taxon>Bacteria</taxon>
        <taxon>Bacillati</taxon>
        <taxon>Actinomycetota</taxon>
        <taxon>Actinomycetes</taxon>
        <taxon>Geodermatophilales</taxon>
        <taxon>Geodermatophilaceae</taxon>
        <taxon>Blastococcus</taxon>
    </lineage>
</organism>
<dbReference type="AlphaFoldDB" id="A0A543P185"/>
<feature type="domain" description="TPM" evidence="4">
    <location>
        <begin position="33"/>
        <end position="144"/>
    </location>
</feature>
<evidence type="ECO:0000313" key="6">
    <source>
        <dbReference type="Proteomes" id="UP000319865"/>
    </source>
</evidence>
<feature type="coiled-coil region" evidence="1">
    <location>
        <begin position="335"/>
        <end position="388"/>
    </location>
</feature>
<evidence type="ECO:0000256" key="3">
    <source>
        <dbReference type="SAM" id="SignalP"/>
    </source>
</evidence>
<keyword evidence="6" id="KW-1185">Reference proteome</keyword>
<evidence type="ECO:0000313" key="5">
    <source>
        <dbReference type="EMBL" id="TQN37831.1"/>
    </source>
</evidence>
<feature type="region of interest" description="Disordered" evidence="2">
    <location>
        <begin position="187"/>
        <end position="206"/>
    </location>
</feature>
<comment type="caution">
    <text evidence="5">The sequence shown here is derived from an EMBL/GenBank/DDBJ whole genome shotgun (WGS) entry which is preliminary data.</text>
</comment>